<proteinExistence type="predicted"/>
<evidence type="ECO:0000313" key="1">
    <source>
        <dbReference type="EMBL" id="RFM22886.1"/>
    </source>
</evidence>
<evidence type="ECO:0000313" key="2">
    <source>
        <dbReference type="Proteomes" id="UP000266389"/>
    </source>
</evidence>
<accession>A0A395LW08</accession>
<dbReference type="Proteomes" id="UP000266389">
    <property type="component" value="Unassembled WGS sequence"/>
</dbReference>
<protein>
    <recommendedName>
        <fullName evidence="3">S-layer family protein</fullName>
    </recommendedName>
</protein>
<organism evidence="1 2">
    <name type="scientific">Candidatus Thermochlorobacter aerophilus</name>
    <dbReference type="NCBI Taxonomy" id="1868324"/>
    <lineage>
        <taxon>Bacteria</taxon>
        <taxon>Pseudomonadati</taxon>
        <taxon>Chlorobiota</taxon>
        <taxon>Chlorobiia</taxon>
        <taxon>Chlorobiales</taxon>
        <taxon>Candidatus Thermochlorobacteriaceae</taxon>
        <taxon>Candidatus Thermochlorobacter</taxon>
    </lineage>
</organism>
<reference evidence="1 2" key="1">
    <citation type="journal article" date="2011" name="ISME J.">
        <title>Community ecology of hot spring cyanobacterial mats: predominant populations and their functional potential.</title>
        <authorList>
            <person name="Klatt C.G."/>
            <person name="Wood J.M."/>
            <person name="Rusch D.B."/>
            <person name="Bateson M.M."/>
            <person name="Hamamura N."/>
            <person name="Heidelberg J.F."/>
            <person name="Grossman A.R."/>
            <person name="Bhaya D."/>
            <person name="Cohan F.M."/>
            <person name="Kuhl M."/>
            <person name="Bryant D.A."/>
            <person name="Ward D.M."/>
        </authorList>
    </citation>
    <scope>NUCLEOTIDE SEQUENCE [LARGE SCALE GENOMIC DNA]</scope>
    <source>
        <strain evidence="1">OS</strain>
    </source>
</reference>
<dbReference type="EMBL" id="PHFL01000072">
    <property type="protein sequence ID" value="RFM22886.1"/>
    <property type="molecule type" value="Genomic_DNA"/>
</dbReference>
<gene>
    <name evidence="1" type="ORF">D0433_13795</name>
</gene>
<sequence length="386" mass="40244">MTNDGTISFRIPDGAFFDIVNINLSGNLEGAGTSTFNNITFNGTSNQTISIGGTIYNIQAVTYNNTGTAPNNQITNQSTTFTTAINPGTSTFTRGNYRHDNTGIYNVSTGTVAFGGADMTVTVLQGTMNFATGNNVLDQLNLNGGDLIVDGPNAVVNVGGNETTDRQKLLTNGTTADITVQNGGTLNVGNGTYGDIRFDGNAGTMWVTGTSITGKSSEVNCGRIVTGNNAGNGGTLTISDGAIMRVRYNATTAGPAVLFRGTSTIRVESGAQFLIGNPTNSTGNLEADENNSFVRNMTVDNATVRVYGRWLVSAGVNNTNTRFDIDNGSQFIVSENVINVGAAQTCNLGRATINVNSGSTVRLFQNAQSANNVNVCVIGAGGQFEH</sequence>
<dbReference type="AlphaFoldDB" id="A0A395LW08"/>
<evidence type="ECO:0008006" key="3">
    <source>
        <dbReference type="Google" id="ProtNLM"/>
    </source>
</evidence>
<name>A0A395LW08_9BACT</name>
<comment type="caution">
    <text evidence="1">The sequence shown here is derived from an EMBL/GenBank/DDBJ whole genome shotgun (WGS) entry which is preliminary data.</text>
</comment>